<reference evidence="3" key="1">
    <citation type="journal article" date="2021" name="BMC Genomics">
        <title>Chromosome-level genome assembly and manually-curated proteome of model necrotroph Parastagonospora nodorum Sn15 reveals a genome-wide trove of candidate effector homologs, and redundancy of virulence-related functions within an accessory chromosome.</title>
        <authorList>
            <person name="Bertazzoni S."/>
            <person name="Jones D.A.B."/>
            <person name="Phan H.T."/>
            <person name="Tan K.-C."/>
            <person name="Hane J.K."/>
        </authorList>
    </citation>
    <scope>NUCLEOTIDE SEQUENCE [LARGE SCALE GENOMIC DNA]</scope>
    <source>
        <strain evidence="3">SN15 / ATCC MYA-4574 / FGSC 10173)</strain>
    </source>
</reference>
<dbReference type="EMBL" id="CP069024">
    <property type="protein sequence ID" value="QRC92390.1"/>
    <property type="molecule type" value="Genomic_DNA"/>
</dbReference>
<evidence type="ECO:0000256" key="1">
    <source>
        <dbReference type="SAM" id="MobiDB-lite"/>
    </source>
</evidence>
<sequence length="134" mass="15340">MSSLQDNKAVTSVLCGRKADESHEKAEIKNKRRRERSLMGGQRRTYYTNRHSTMKQPSLKTPERDWPSSSTGPRDTATFDRNEPMLLCRARCRPTWSACVGLSQVVRKMVVRWGRTAMGLAAKRGDWAVLKRSK</sequence>
<feature type="compositionally biased region" description="Polar residues" evidence="1">
    <location>
        <begin position="45"/>
        <end position="59"/>
    </location>
</feature>
<accession>A0A7U2EWN6</accession>
<protein>
    <submittedName>
        <fullName evidence="2">Uncharacterized protein</fullName>
    </submittedName>
</protein>
<gene>
    <name evidence="2" type="ORF">JI435_402400</name>
</gene>
<proteinExistence type="predicted"/>
<dbReference type="AlphaFoldDB" id="A0A7U2EWN6"/>
<feature type="compositionally biased region" description="Basic and acidic residues" evidence="1">
    <location>
        <begin position="17"/>
        <end position="29"/>
    </location>
</feature>
<name>A0A7U2EWN6_PHANO</name>
<organism evidence="2 3">
    <name type="scientific">Phaeosphaeria nodorum (strain SN15 / ATCC MYA-4574 / FGSC 10173)</name>
    <name type="common">Glume blotch fungus</name>
    <name type="synonym">Parastagonospora nodorum</name>
    <dbReference type="NCBI Taxonomy" id="321614"/>
    <lineage>
        <taxon>Eukaryota</taxon>
        <taxon>Fungi</taxon>
        <taxon>Dikarya</taxon>
        <taxon>Ascomycota</taxon>
        <taxon>Pezizomycotina</taxon>
        <taxon>Dothideomycetes</taxon>
        <taxon>Pleosporomycetidae</taxon>
        <taxon>Pleosporales</taxon>
        <taxon>Pleosporineae</taxon>
        <taxon>Phaeosphaeriaceae</taxon>
        <taxon>Parastagonospora</taxon>
    </lineage>
</organism>
<keyword evidence="3" id="KW-1185">Reference proteome</keyword>
<evidence type="ECO:0000313" key="3">
    <source>
        <dbReference type="Proteomes" id="UP000663193"/>
    </source>
</evidence>
<evidence type="ECO:0000313" key="2">
    <source>
        <dbReference type="EMBL" id="QRC92390.1"/>
    </source>
</evidence>
<feature type="region of interest" description="Disordered" evidence="1">
    <location>
        <begin position="1"/>
        <end position="80"/>
    </location>
</feature>
<dbReference type="VEuPathDB" id="FungiDB:JI435_402400"/>
<feature type="compositionally biased region" description="Polar residues" evidence="1">
    <location>
        <begin position="1"/>
        <end position="10"/>
    </location>
</feature>
<dbReference type="Proteomes" id="UP000663193">
    <property type="component" value="Chromosome 2"/>
</dbReference>